<dbReference type="Proteomes" id="UP001194580">
    <property type="component" value="Unassembled WGS sequence"/>
</dbReference>
<evidence type="ECO:0008006" key="3">
    <source>
        <dbReference type="Google" id="ProtNLM"/>
    </source>
</evidence>
<keyword evidence="2" id="KW-1185">Reference proteome</keyword>
<sequence>MSIQGAGMSVGPTLLPLFEQLGIYDEFLTIGKYLTHTPNFKESPEPYRHLDHFASRGIVSYMSDAGYGQYIVARPKLYDLLLRQVPAHRILFGHRVLDFSESEDDRKVTVHLSDNNSHMGDILVGADGAYSAVRQRMYEQLKANDELPKSDQEDLPFSCTCLVGQTRILDPEEYPIIKEELCQFLSVFGKEKQFTSLLSTAQNTLCWSVIHYLDKVTSKAALEQRFRNSENSEWGAIPAQVMCDETKDFSIPLGKGKSTMGEIYALTPKEQISKVMLEEKIFDTWYHGRTVLSGDAFQDSAIQADCWVSKGD</sequence>
<dbReference type="Gene3D" id="3.50.50.60">
    <property type="entry name" value="FAD/NAD(P)-binding domain"/>
    <property type="match status" value="1"/>
</dbReference>
<dbReference type="GO" id="GO:0004497">
    <property type="term" value="F:monooxygenase activity"/>
    <property type="evidence" value="ECO:0007669"/>
    <property type="project" value="InterPro"/>
</dbReference>
<dbReference type="InterPro" id="IPR036188">
    <property type="entry name" value="FAD/NAD-bd_sf"/>
</dbReference>
<protein>
    <recommendedName>
        <fullName evidence="3">FAD-binding domain-containing protein</fullName>
    </recommendedName>
</protein>
<reference evidence="1" key="1">
    <citation type="journal article" date="2020" name="Fungal Divers.">
        <title>Resolving the Mortierellaceae phylogeny through synthesis of multi-gene phylogenetics and phylogenomics.</title>
        <authorList>
            <person name="Vandepol N."/>
            <person name="Liber J."/>
            <person name="Desiro A."/>
            <person name="Na H."/>
            <person name="Kennedy M."/>
            <person name="Barry K."/>
            <person name="Grigoriev I.V."/>
            <person name="Miller A.N."/>
            <person name="O'Donnell K."/>
            <person name="Stajich J.E."/>
            <person name="Bonito G."/>
        </authorList>
    </citation>
    <scope>NUCLEOTIDE SEQUENCE</scope>
    <source>
        <strain evidence="1">NRRL 28262</strain>
    </source>
</reference>
<organism evidence="1 2">
    <name type="scientific">Linnemannia exigua</name>
    <dbReference type="NCBI Taxonomy" id="604196"/>
    <lineage>
        <taxon>Eukaryota</taxon>
        <taxon>Fungi</taxon>
        <taxon>Fungi incertae sedis</taxon>
        <taxon>Mucoromycota</taxon>
        <taxon>Mortierellomycotina</taxon>
        <taxon>Mortierellomycetes</taxon>
        <taxon>Mortierellales</taxon>
        <taxon>Mortierellaceae</taxon>
        <taxon>Linnemannia</taxon>
    </lineage>
</organism>
<dbReference type="AlphaFoldDB" id="A0AAD4H9Z9"/>
<accession>A0AAD4H9Z9</accession>
<dbReference type="EMBL" id="JAAAIL010000105">
    <property type="protein sequence ID" value="KAG0279763.1"/>
    <property type="molecule type" value="Genomic_DNA"/>
</dbReference>
<gene>
    <name evidence="1" type="ORF">BGZ95_000295</name>
</gene>
<evidence type="ECO:0000313" key="2">
    <source>
        <dbReference type="Proteomes" id="UP001194580"/>
    </source>
</evidence>
<dbReference type="InterPro" id="IPR050562">
    <property type="entry name" value="FAD_mOase_fung"/>
</dbReference>
<dbReference type="PANTHER" id="PTHR47356:SF2">
    <property type="entry name" value="FAD-BINDING DOMAIN-CONTAINING PROTEIN-RELATED"/>
    <property type="match status" value="1"/>
</dbReference>
<name>A0AAD4H9Z9_9FUNG</name>
<proteinExistence type="predicted"/>
<dbReference type="PANTHER" id="PTHR47356">
    <property type="entry name" value="FAD-DEPENDENT MONOOXYGENASE ASQG-RELATED"/>
    <property type="match status" value="1"/>
</dbReference>
<evidence type="ECO:0000313" key="1">
    <source>
        <dbReference type="EMBL" id="KAG0279763.1"/>
    </source>
</evidence>
<dbReference type="SUPFAM" id="SSF51905">
    <property type="entry name" value="FAD/NAD(P)-binding domain"/>
    <property type="match status" value="1"/>
</dbReference>
<comment type="caution">
    <text evidence="1">The sequence shown here is derived from an EMBL/GenBank/DDBJ whole genome shotgun (WGS) entry which is preliminary data.</text>
</comment>